<protein>
    <submittedName>
        <fullName evidence="1">Uncharacterized protein</fullName>
    </submittedName>
</protein>
<keyword evidence="2" id="KW-1185">Reference proteome</keyword>
<sequence length="119" mass="13479">MERDCNKLVEIVTVKIEVEEKCNRCRMLRIGQRRGVCRSQNRAGARLGRVQHMEGTSSGLGMKKVLRKGGDKMNDNRDLMGLVFYKFAPKKGMSDYILGAERYSDVSNPVVSNDAYKMS</sequence>
<reference evidence="1" key="1">
    <citation type="submission" date="2023-07" db="EMBL/GenBank/DDBJ databases">
        <title>WGS assembly of Phaseolus vulgaris.</title>
        <authorList>
            <person name="Schmutz J."/>
            <person name="Mcclean P."/>
            <person name="Shu S."/>
            <person name="Cregan P."/>
            <person name="Rokhsar D."/>
            <person name="Jackson S."/>
        </authorList>
    </citation>
    <scope>NUCLEOTIDE SEQUENCE</scope>
</reference>
<name>A0ACC3P210_PHAVU</name>
<dbReference type="EMBL" id="MU967756">
    <property type="protein sequence ID" value="KAK6646161.1"/>
    <property type="molecule type" value="Genomic_DNA"/>
</dbReference>
<organism evidence="1 2">
    <name type="scientific">Phaseolus vulgaris</name>
    <name type="common">Kidney bean</name>
    <name type="synonym">French bean</name>
    <dbReference type="NCBI Taxonomy" id="3885"/>
    <lineage>
        <taxon>Eukaryota</taxon>
        <taxon>Viridiplantae</taxon>
        <taxon>Streptophyta</taxon>
        <taxon>Embryophyta</taxon>
        <taxon>Tracheophyta</taxon>
        <taxon>Spermatophyta</taxon>
        <taxon>Magnoliopsida</taxon>
        <taxon>eudicotyledons</taxon>
        <taxon>Gunneridae</taxon>
        <taxon>Pentapetalae</taxon>
        <taxon>rosids</taxon>
        <taxon>fabids</taxon>
        <taxon>Fabales</taxon>
        <taxon>Fabaceae</taxon>
        <taxon>Papilionoideae</taxon>
        <taxon>50 kb inversion clade</taxon>
        <taxon>NPAAA clade</taxon>
        <taxon>indigoferoid/millettioid clade</taxon>
        <taxon>Phaseoleae</taxon>
        <taxon>Phaseolus</taxon>
    </lineage>
</organism>
<evidence type="ECO:0000313" key="1">
    <source>
        <dbReference type="EMBL" id="KAK6646161.1"/>
    </source>
</evidence>
<accession>A0ACC3P210</accession>
<evidence type="ECO:0000313" key="2">
    <source>
        <dbReference type="Proteomes" id="UP000000226"/>
    </source>
</evidence>
<comment type="caution">
    <text evidence="1">The sequence shown here is derived from an EMBL/GenBank/DDBJ whole genome shotgun (WGS) entry which is preliminary data.</text>
</comment>
<gene>
    <name evidence="1" type="ORF">PHAVU_L004701</name>
</gene>
<proteinExistence type="predicted"/>
<dbReference type="Proteomes" id="UP000000226">
    <property type="component" value="Unassembled WGS sequence"/>
</dbReference>